<organism evidence="3 4">
    <name type="scientific">Sclerotinia trifoliorum</name>
    <dbReference type="NCBI Taxonomy" id="28548"/>
    <lineage>
        <taxon>Eukaryota</taxon>
        <taxon>Fungi</taxon>
        <taxon>Dikarya</taxon>
        <taxon>Ascomycota</taxon>
        <taxon>Pezizomycotina</taxon>
        <taxon>Leotiomycetes</taxon>
        <taxon>Helotiales</taxon>
        <taxon>Sclerotiniaceae</taxon>
        <taxon>Sclerotinia</taxon>
    </lineage>
</organism>
<feature type="compositionally biased region" description="Pro residues" evidence="1">
    <location>
        <begin position="79"/>
        <end position="98"/>
    </location>
</feature>
<sequence>MNEEELARVLRRDPNINVPRPVYKRPEVTQPLKWTKFGKHFLASKFPAQPRTQPRQWLTQEQLKTPWRELPHRRLLNINPPPLPPPPPARSPPPPAPPETGDNEEGLLPLEEELEQGETPEARKRDRSTDEEDDDDHESIPVKKQKIDSEIGRKINKGKGIEKSQAPKAIRPPAHAPGILPLSPQDARAPKIANPEIGPLRSRFPGPGNFEYRWKNNPKADEDREIRDGIPDSFQDVPDVRLMPERISKNRRRVKDFKYMGDQEFYDMEIPDSGDCFFGAVSMALYGTAMYWHWVKFCHLHFFRFVLTHPGHPRYDFYWRLNSNKSSQTKKNIWQQLSTPHAWQSSDLLNVTADIFNLFIVLYEQLDIPKDIPKSQQKPQDHQSIGLYGQYSATHIFLHIINRNHYQTLVPYKNPEAQFPFPDGVTIDPKPGRAKERPPGGRGKAIIPPPIAQPVYVGPWDLDIARVLGINTKDGALDIDLMNTWMRRERQAAERKNDPTEVKWWIQAKEREAKEERAREARAVQGLSKEAEVKKAQPSNEALAKNLDETLGKGNQKNVQSLNEELEKDLERTLRKWKGKDAKLSYEDFTKDLKKKLGNWKGKGVQLSYDHFLKVLERTLDKEKSLRPSSEELAKGLEDILGKWKKKGVQFSYEDFANGLRETLNKGQGVQPSNENLSKDLGKTFDQKKTHSWEPEPRAPRTPTTRNPSRKKRESSLIDLLSSSDEEPEEIKHEMPLRTAVKPAVNPDVKSSTKAVSSKILRDTVRRGETPVTNLPSSSDEEVEEVKEVKYGRDLKAPVKSSTSGVPSKNSQSKAVDDLSSSDEDVVEVRQEDTPGAVRRPSARPAPATLAPAAGRGGRPPPRW</sequence>
<feature type="compositionally biased region" description="Acidic residues" evidence="1">
    <location>
        <begin position="101"/>
        <end position="118"/>
    </location>
</feature>
<feature type="compositionally biased region" description="Polar residues" evidence="1">
    <location>
        <begin position="665"/>
        <end position="676"/>
    </location>
</feature>
<feature type="compositionally biased region" description="Basic and acidic residues" evidence="1">
    <location>
        <begin position="786"/>
        <end position="797"/>
    </location>
</feature>
<feature type="compositionally biased region" description="Low complexity" evidence="1">
    <location>
        <begin position="835"/>
        <end position="854"/>
    </location>
</feature>
<evidence type="ECO:0000256" key="1">
    <source>
        <dbReference type="SAM" id="MobiDB-lite"/>
    </source>
</evidence>
<gene>
    <name evidence="3" type="ORF">SCLTRI_LOCUS7761</name>
</gene>
<evidence type="ECO:0000259" key="2">
    <source>
        <dbReference type="PROSITE" id="PS50802"/>
    </source>
</evidence>
<evidence type="ECO:0000313" key="4">
    <source>
        <dbReference type="Proteomes" id="UP000624404"/>
    </source>
</evidence>
<reference evidence="3" key="1">
    <citation type="submission" date="2020-10" db="EMBL/GenBank/DDBJ databases">
        <authorList>
            <person name="Kusch S."/>
        </authorList>
    </citation>
    <scope>NUCLEOTIDE SEQUENCE</scope>
    <source>
        <strain evidence="3">SwB9</strain>
    </source>
</reference>
<feature type="compositionally biased region" description="Basic and acidic residues" evidence="1">
    <location>
        <begin position="1"/>
        <end position="14"/>
    </location>
</feature>
<dbReference type="PROSITE" id="PS50802">
    <property type="entry name" value="OTU"/>
    <property type="match status" value="1"/>
</dbReference>
<keyword evidence="4" id="KW-1185">Reference proteome</keyword>
<accession>A0A8H2W1J3</accession>
<protein>
    <submittedName>
        <fullName evidence="3">9f2f734f-2f2d-45cf-879c-eb5c28848c13</fullName>
    </submittedName>
</protein>
<dbReference type="InterPro" id="IPR003323">
    <property type="entry name" value="OTU_dom"/>
</dbReference>
<feature type="compositionally biased region" description="Basic and acidic residues" evidence="1">
    <location>
        <begin position="677"/>
        <end position="699"/>
    </location>
</feature>
<comment type="caution">
    <text evidence="3">The sequence shown here is derived from an EMBL/GenBank/DDBJ whole genome shotgun (WGS) entry which is preliminary data.</text>
</comment>
<feature type="region of interest" description="Disordered" evidence="1">
    <location>
        <begin position="45"/>
        <end position="174"/>
    </location>
</feature>
<feature type="region of interest" description="Disordered" evidence="1">
    <location>
        <begin position="1"/>
        <end position="22"/>
    </location>
</feature>
<dbReference type="Gene3D" id="3.90.70.80">
    <property type="match status" value="1"/>
</dbReference>
<evidence type="ECO:0000313" key="3">
    <source>
        <dbReference type="EMBL" id="CAD6447969.1"/>
    </source>
</evidence>
<dbReference type="CDD" id="cd22744">
    <property type="entry name" value="OTU"/>
    <property type="match status" value="1"/>
</dbReference>
<dbReference type="OrthoDB" id="3540583at2759"/>
<feature type="compositionally biased region" description="Basic and acidic residues" evidence="1">
    <location>
        <begin position="760"/>
        <end position="769"/>
    </location>
</feature>
<feature type="compositionally biased region" description="Polar residues" evidence="1">
    <location>
        <begin position="50"/>
        <end position="63"/>
    </location>
</feature>
<dbReference type="AlphaFoldDB" id="A0A8H2W1J3"/>
<dbReference type="Proteomes" id="UP000624404">
    <property type="component" value="Unassembled WGS sequence"/>
</dbReference>
<feature type="compositionally biased region" description="Polar residues" evidence="1">
    <location>
        <begin position="800"/>
        <end position="814"/>
    </location>
</feature>
<feature type="domain" description="OTU" evidence="2">
    <location>
        <begin position="265"/>
        <end position="412"/>
    </location>
</feature>
<feature type="compositionally biased region" description="Basic and acidic residues" evidence="1">
    <location>
        <begin position="138"/>
        <end position="153"/>
    </location>
</feature>
<feature type="compositionally biased region" description="Basic and acidic residues" evidence="1">
    <location>
        <begin position="430"/>
        <end position="439"/>
    </location>
</feature>
<feature type="region of interest" description="Disordered" evidence="1">
    <location>
        <begin position="664"/>
        <end position="864"/>
    </location>
</feature>
<dbReference type="EMBL" id="CAJHIA010000030">
    <property type="protein sequence ID" value="CAD6447969.1"/>
    <property type="molecule type" value="Genomic_DNA"/>
</dbReference>
<name>A0A8H2W1J3_9HELO</name>
<feature type="region of interest" description="Disordered" evidence="1">
    <location>
        <begin position="423"/>
        <end position="447"/>
    </location>
</feature>
<proteinExistence type="predicted"/>